<dbReference type="EMBL" id="SLXT01000012">
    <property type="protein sequence ID" value="TCP64070.1"/>
    <property type="molecule type" value="Genomic_DNA"/>
</dbReference>
<feature type="transmembrane region" description="Helical" evidence="1">
    <location>
        <begin position="34"/>
        <end position="53"/>
    </location>
</feature>
<evidence type="ECO:0008006" key="4">
    <source>
        <dbReference type="Google" id="ProtNLM"/>
    </source>
</evidence>
<feature type="transmembrane region" description="Helical" evidence="1">
    <location>
        <begin position="59"/>
        <end position="83"/>
    </location>
</feature>
<protein>
    <recommendedName>
        <fullName evidence="4">DUF2304 domain-containing protein</fullName>
    </recommendedName>
</protein>
<sequence length="122" mass="13822">MSIKLLWFVRIVGLAFAAYVIQRVKQNRLSEKESLYWVTGTLGIVFLAFWPGLVDQVAAWVGVVYQPALLFFIGILFCLVLLFRQAGHISQLKESNKELAQMVAILEAEQRRAGSGLEHKEE</sequence>
<gene>
    <name evidence="2" type="ORF">EDD73_11231</name>
</gene>
<evidence type="ECO:0000256" key="1">
    <source>
        <dbReference type="SAM" id="Phobius"/>
    </source>
</evidence>
<dbReference type="InterPro" id="IPR019277">
    <property type="entry name" value="DUF2304"/>
</dbReference>
<dbReference type="RefSeq" id="WP_131919259.1">
    <property type="nucleotide sequence ID" value="NZ_JAOQNU010000022.1"/>
</dbReference>
<comment type="caution">
    <text evidence="2">The sequence shown here is derived from an EMBL/GenBank/DDBJ whole genome shotgun (WGS) entry which is preliminary data.</text>
</comment>
<dbReference type="OrthoDB" id="2083768at2"/>
<keyword evidence="3" id="KW-1185">Reference proteome</keyword>
<evidence type="ECO:0000313" key="3">
    <source>
        <dbReference type="Proteomes" id="UP000294813"/>
    </source>
</evidence>
<feature type="transmembrane region" description="Helical" evidence="1">
    <location>
        <begin position="6"/>
        <end position="22"/>
    </location>
</feature>
<proteinExistence type="predicted"/>
<dbReference type="AlphaFoldDB" id="A0A4R2RJR5"/>
<accession>A0A4R2RJR5</accession>
<evidence type="ECO:0000313" key="2">
    <source>
        <dbReference type="EMBL" id="TCP64070.1"/>
    </source>
</evidence>
<reference evidence="2 3" key="1">
    <citation type="submission" date="2019-03" db="EMBL/GenBank/DDBJ databases">
        <title>Genomic Encyclopedia of Type Strains, Phase IV (KMG-IV): sequencing the most valuable type-strain genomes for metagenomic binning, comparative biology and taxonomic classification.</title>
        <authorList>
            <person name="Goeker M."/>
        </authorList>
    </citation>
    <scope>NUCLEOTIDE SEQUENCE [LARGE SCALE GENOMIC DNA]</scope>
    <source>
        <strain evidence="2 3">DSM 11170</strain>
    </source>
</reference>
<dbReference type="Proteomes" id="UP000294813">
    <property type="component" value="Unassembled WGS sequence"/>
</dbReference>
<dbReference type="Pfam" id="PF10066">
    <property type="entry name" value="DUF2304"/>
    <property type="match status" value="1"/>
</dbReference>
<keyword evidence="1" id="KW-0812">Transmembrane</keyword>
<keyword evidence="1" id="KW-1133">Transmembrane helix</keyword>
<name>A0A4R2RJR5_9FIRM</name>
<organism evidence="2 3">
    <name type="scientific">Heliophilum fasciatum</name>
    <dbReference type="NCBI Taxonomy" id="35700"/>
    <lineage>
        <taxon>Bacteria</taxon>
        <taxon>Bacillati</taxon>
        <taxon>Bacillota</taxon>
        <taxon>Clostridia</taxon>
        <taxon>Eubacteriales</taxon>
        <taxon>Heliobacteriaceae</taxon>
        <taxon>Heliophilum</taxon>
    </lineage>
</organism>
<keyword evidence="1" id="KW-0472">Membrane</keyword>